<evidence type="ECO:0008006" key="4">
    <source>
        <dbReference type="Google" id="ProtNLM"/>
    </source>
</evidence>
<comment type="caution">
    <text evidence="2">The sequence shown here is derived from an EMBL/GenBank/DDBJ whole genome shotgun (WGS) entry which is preliminary data.</text>
</comment>
<organism evidence="2 3">
    <name type="scientific">Candidatus Segetimicrobium genomatis</name>
    <dbReference type="NCBI Taxonomy" id="2569760"/>
    <lineage>
        <taxon>Bacteria</taxon>
        <taxon>Bacillati</taxon>
        <taxon>Candidatus Sysuimicrobiota</taxon>
        <taxon>Candidatus Sysuimicrobiia</taxon>
        <taxon>Candidatus Sysuimicrobiales</taxon>
        <taxon>Candidatus Segetimicrobiaceae</taxon>
        <taxon>Candidatus Segetimicrobium</taxon>
    </lineage>
</organism>
<evidence type="ECO:0000313" key="2">
    <source>
        <dbReference type="EMBL" id="TMI71262.1"/>
    </source>
</evidence>
<feature type="signal peptide" evidence="1">
    <location>
        <begin position="1"/>
        <end position="21"/>
    </location>
</feature>
<gene>
    <name evidence="2" type="ORF">E6H05_12795</name>
</gene>
<evidence type="ECO:0000313" key="3">
    <source>
        <dbReference type="Proteomes" id="UP000318834"/>
    </source>
</evidence>
<protein>
    <recommendedName>
        <fullName evidence="4">PepSY domain-containing protein</fullName>
    </recommendedName>
</protein>
<dbReference type="EMBL" id="VBAP01000117">
    <property type="protein sequence ID" value="TMI71262.1"/>
    <property type="molecule type" value="Genomic_DNA"/>
</dbReference>
<dbReference type="AlphaFoldDB" id="A0A537IJM1"/>
<dbReference type="Proteomes" id="UP000318834">
    <property type="component" value="Unassembled WGS sequence"/>
</dbReference>
<proteinExistence type="predicted"/>
<accession>A0A537IJM1</accession>
<evidence type="ECO:0000256" key="1">
    <source>
        <dbReference type="SAM" id="SignalP"/>
    </source>
</evidence>
<name>A0A537IJM1_9BACT</name>
<sequence>MVKQLGVLLVAALLLAAPAGAQGKGPKKYAVTNDRALVVTREVLVKQGYEVVRVENSGRDYIVWYRRGNRGRGKGKGPPAKMVIHRTEDRVVFLSVPSAVLVDIDVRLKL</sequence>
<reference evidence="2 3" key="1">
    <citation type="journal article" date="2019" name="Nat. Microbiol.">
        <title>Mediterranean grassland soil C-N compound turnover is dependent on rainfall and depth, and is mediated by genomically divergent microorganisms.</title>
        <authorList>
            <person name="Diamond S."/>
            <person name="Andeer P.F."/>
            <person name="Li Z."/>
            <person name="Crits-Christoph A."/>
            <person name="Burstein D."/>
            <person name="Anantharaman K."/>
            <person name="Lane K.R."/>
            <person name="Thomas B.C."/>
            <person name="Pan C."/>
            <person name="Northen T.R."/>
            <person name="Banfield J.F."/>
        </authorList>
    </citation>
    <scope>NUCLEOTIDE SEQUENCE [LARGE SCALE GENOMIC DNA]</scope>
    <source>
        <strain evidence="2">NP_8</strain>
    </source>
</reference>
<keyword evidence="1" id="KW-0732">Signal</keyword>
<feature type="chain" id="PRO_5021807447" description="PepSY domain-containing protein" evidence="1">
    <location>
        <begin position="22"/>
        <end position="110"/>
    </location>
</feature>